<name>A0A4P8HRS2_9BURK</name>
<dbReference type="RefSeq" id="WP_137315393.1">
    <property type="nucleotide sequence ID" value="NZ_CP040017.1"/>
</dbReference>
<sequence length="291" mass="30966">MKIENVPALNGGENVTRNDSTMGRMLLDMGKITPADAGRVLALQAEKGLRFGEAAQQLGLVTEAEVQMVLASQFNYQYVQSEQSELDPGLVAAFDPFGAEAESLRALRSQLTGWLSGKTKSLAVVAVDDKASSHLVTANLAIVFAQQGQRTLLVDANLRTPRQHEVFGVQGKSGLSTALAGRTQSATLLGVKPFDKLSLLCAGAQPPNPQELLGMPSFAALSEGFSRDFDVVLYDAPSLTSAADAYAVAARAGGVLLVIRRSVARQADIREIRSQLLRRGVEIVGSVLVDF</sequence>
<dbReference type="GO" id="GO:0005886">
    <property type="term" value="C:plasma membrane"/>
    <property type="evidence" value="ECO:0007669"/>
    <property type="project" value="TreeGrafter"/>
</dbReference>
<dbReference type="PANTHER" id="PTHR32309:SF13">
    <property type="entry name" value="FERRIC ENTEROBACTIN TRANSPORT PROTEIN FEPE"/>
    <property type="match status" value="1"/>
</dbReference>
<evidence type="ECO:0000313" key="6">
    <source>
        <dbReference type="Proteomes" id="UP000584325"/>
    </source>
</evidence>
<dbReference type="Proteomes" id="UP000298763">
    <property type="component" value="Chromosome"/>
</dbReference>
<dbReference type="EMBL" id="JACHXS010000005">
    <property type="protein sequence ID" value="MBB3222343.1"/>
    <property type="molecule type" value="Genomic_DNA"/>
</dbReference>
<keyword evidence="1" id="KW-0547">Nucleotide-binding</keyword>
<dbReference type="PANTHER" id="PTHR32309">
    <property type="entry name" value="TYROSINE-PROTEIN KINASE"/>
    <property type="match status" value="1"/>
</dbReference>
<dbReference type="InterPro" id="IPR005702">
    <property type="entry name" value="Wzc-like_C"/>
</dbReference>
<keyword evidence="2" id="KW-0067">ATP-binding</keyword>
<dbReference type="InterPro" id="IPR050445">
    <property type="entry name" value="Bact_polysacc_biosynth/exp"/>
</dbReference>
<evidence type="ECO:0000313" key="4">
    <source>
        <dbReference type="EMBL" id="QCP12559.1"/>
    </source>
</evidence>
<dbReference type="Proteomes" id="UP000584325">
    <property type="component" value="Unassembled WGS sequence"/>
</dbReference>
<dbReference type="InterPro" id="IPR027417">
    <property type="entry name" value="P-loop_NTPase"/>
</dbReference>
<protein>
    <submittedName>
        <fullName evidence="3">Chain length determinant protein tyrosine kinase EpsG</fullName>
    </submittedName>
    <submittedName>
        <fullName evidence="4">Polysaccharide biosynthesis tyrosine autokinase</fullName>
        <ecNumber evidence="4">2.7.10.2</ecNumber>
    </submittedName>
</protein>
<dbReference type="OrthoDB" id="9808257at2"/>
<dbReference type="SUPFAM" id="SSF160246">
    <property type="entry name" value="EspE N-terminal domain-like"/>
    <property type="match status" value="1"/>
</dbReference>
<dbReference type="GO" id="GO:0005524">
    <property type="term" value="F:ATP binding"/>
    <property type="evidence" value="ECO:0007669"/>
    <property type="project" value="UniProtKB-KW"/>
</dbReference>
<keyword evidence="3" id="KW-0418">Kinase</keyword>
<dbReference type="AlphaFoldDB" id="A0A4P8HRS2"/>
<dbReference type="NCBIfam" id="TIGR01007">
    <property type="entry name" value="eps_fam"/>
    <property type="match status" value="1"/>
</dbReference>
<dbReference type="SUPFAM" id="SSF52540">
    <property type="entry name" value="P-loop containing nucleoside triphosphate hydrolases"/>
    <property type="match status" value="1"/>
</dbReference>
<dbReference type="EMBL" id="CP040017">
    <property type="protein sequence ID" value="QCP12559.1"/>
    <property type="molecule type" value="Genomic_DNA"/>
</dbReference>
<reference evidence="3 6" key="2">
    <citation type="submission" date="2020-08" db="EMBL/GenBank/DDBJ databases">
        <title>Genomic Encyclopedia of Type Strains, Phase III (KMG-III): the genomes of soil and plant-associated and newly described type strains.</title>
        <authorList>
            <person name="Whitman W."/>
        </authorList>
    </citation>
    <scope>NUCLEOTIDE SEQUENCE [LARGE SCALE GENOMIC DNA]</scope>
    <source>
        <strain evidence="3 6">CECT 7753</strain>
    </source>
</reference>
<dbReference type="CDD" id="cd05387">
    <property type="entry name" value="BY-kinase"/>
    <property type="match status" value="1"/>
</dbReference>
<dbReference type="InterPro" id="IPR037257">
    <property type="entry name" value="T2SS_E_N_sf"/>
</dbReference>
<keyword evidence="4" id="KW-0808">Transferase</keyword>
<gene>
    <name evidence="4" type="ORF">FCL38_20595</name>
    <name evidence="3" type="ORF">FHS02_003162</name>
</gene>
<dbReference type="GO" id="GO:0004715">
    <property type="term" value="F:non-membrane spanning protein tyrosine kinase activity"/>
    <property type="evidence" value="ECO:0007669"/>
    <property type="project" value="UniProtKB-EC"/>
</dbReference>
<organism evidence="3 6">
    <name type="scientific">Pseudoduganella umbonata</name>
    <dbReference type="NCBI Taxonomy" id="864828"/>
    <lineage>
        <taxon>Bacteria</taxon>
        <taxon>Pseudomonadati</taxon>
        <taxon>Pseudomonadota</taxon>
        <taxon>Betaproteobacteria</taxon>
        <taxon>Burkholderiales</taxon>
        <taxon>Oxalobacteraceae</taxon>
        <taxon>Telluria group</taxon>
        <taxon>Pseudoduganella</taxon>
    </lineage>
</organism>
<accession>A0A4P8HRS2</accession>
<reference evidence="4 5" key="1">
    <citation type="submission" date="2019-05" db="EMBL/GenBank/DDBJ databases">
        <title>Draft Genome Sequences of Six Type Strains of the Genus Massilia.</title>
        <authorList>
            <person name="Miess H."/>
            <person name="Frediansyhah A."/>
            <person name="Gross H."/>
        </authorList>
    </citation>
    <scope>NUCLEOTIDE SEQUENCE [LARGE SCALE GENOMIC DNA]</scope>
    <source>
        <strain evidence="4 5">DSMZ 26121</strain>
    </source>
</reference>
<dbReference type="EC" id="2.7.10.2" evidence="4"/>
<evidence type="ECO:0000256" key="2">
    <source>
        <dbReference type="ARBA" id="ARBA00022840"/>
    </source>
</evidence>
<evidence type="ECO:0000313" key="3">
    <source>
        <dbReference type="EMBL" id="MBB3222343.1"/>
    </source>
</evidence>
<evidence type="ECO:0000313" key="5">
    <source>
        <dbReference type="Proteomes" id="UP000298763"/>
    </source>
</evidence>
<keyword evidence="5" id="KW-1185">Reference proteome</keyword>
<proteinExistence type="predicted"/>
<evidence type="ECO:0000256" key="1">
    <source>
        <dbReference type="ARBA" id="ARBA00022741"/>
    </source>
</evidence>
<dbReference type="Gene3D" id="3.40.50.300">
    <property type="entry name" value="P-loop containing nucleotide triphosphate hydrolases"/>
    <property type="match status" value="1"/>
</dbReference>